<organism evidence="2 3">
    <name type="scientific">Spiroplasma mirum ATCC 29335</name>
    <dbReference type="NCBI Taxonomy" id="838561"/>
    <lineage>
        <taxon>Bacteria</taxon>
        <taxon>Bacillati</taxon>
        <taxon>Mycoplasmatota</taxon>
        <taxon>Mollicutes</taxon>
        <taxon>Entomoplasmatales</taxon>
        <taxon>Spiroplasmataceae</taxon>
        <taxon>Spiroplasma</taxon>
    </lineage>
</organism>
<evidence type="ECO:0000256" key="1">
    <source>
        <dbReference type="SAM" id="Phobius"/>
    </source>
</evidence>
<keyword evidence="1" id="KW-0472">Membrane</keyword>
<keyword evidence="1" id="KW-0812">Transmembrane</keyword>
<dbReference type="KEGG" id="smir:SMM_0888"/>
<dbReference type="HOGENOM" id="CLU_1730257_0_0_14"/>
<keyword evidence="3" id="KW-1185">Reference proteome</keyword>
<dbReference type="PATRIC" id="fig|838561.3.peg.1016"/>
<dbReference type="InterPro" id="IPR036041">
    <property type="entry name" value="Ribosome-inact_prot_sf"/>
</dbReference>
<dbReference type="SUPFAM" id="SSF56371">
    <property type="entry name" value="Ribosome inactivating proteins (RIP)"/>
    <property type="match status" value="1"/>
</dbReference>
<dbReference type="GO" id="GO:0030598">
    <property type="term" value="F:rRNA N-glycosylase activity"/>
    <property type="evidence" value="ECO:0007669"/>
    <property type="project" value="InterPro"/>
</dbReference>
<feature type="transmembrane region" description="Helical" evidence="1">
    <location>
        <begin position="124"/>
        <end position="142"/>
    </location>
</feature>
<proteinExistence type="predicted"/>
<reference evidence="2 3" key="1">
    <citation type="submission" date="2013-09" db="EMBL/GenBank/DDBJ databases">
        <title>Complete genome sequence of Spiroplasma mirum suckling mouse cataract agent.</title>
        <authorList>
            <person name="Landry C.A."/>
            <person name="Bastian F.O."/>
            <person name="Thune R.L."/>
        </authorList>
    </citation>
    <scope>NUCLEOTIDE SEQUENCE [LARGE SCALE GENOMIC DNA]</scope>
    <source>
        <strain evidence="2 3">SMCA</strain>
    </source>
</reference>
<evidence type="ECO:0000313" key="3">
    <source>
        <dbReference type="Proteomes" id="UP000019260"/>
    </source>
</evidence>
<evidence type="ECO:0000313" key="2">
    <source>
        <dbReference type="EMBL" id="AHI58379.1"/>
    </source>
</evidence>
<dbReference type="InterPro" id="IPR016138">
    <property type="entry name" value="Ribosome_inactivat_prot_sub1"/>
</dbReference>
<keyword evidence="1" id="KW-1133">Transmembrane helix</keyword>
<dbReference type="GO" id="GO:0017148">
    <property type="term" value="P:negative regulation of translation"/>
    <property type="evidence" value="ECO:0007669"/>
    <property type="project" value="InterPro"/>
</dbReference>
<dbReference type="RefSeq" id="WP_025317633.1">
    <property type="nucleotide sequence ID" value="NZ_CP002082.1"/>
</dbReference>
<sequence>MKKILKVKIYLTSNYLSSINQAIKTLLAQKNIINLENNNINDNDEILKTKTAAITTKMIIMIIKVPAFLNNKLELIVDPVDLYINCFITTTDIKRYYYFNDTRFTSLPPSFKAVATNLGYASNYNYLVVVIILKYLIILLVMPSPNSRKLH</sequence>
<protein>
    <submittedName>
        <fullName evidence="2">Uncharacterized protein</fullName>
    </submittedName>
</protein>
<dbReference type="Gene3D" id="3.40.420.10">
    <property type="entry name" value="Ricin (A subunit), domain 1"/>
    <property type="match status" value="1"/>
</dbReference>
<dbReference type="KEGG" id="smia:P344_05285"/>
<dbReference type="STRING" id="838561.P344_05285"/>
<name>W0GQB4_9MOLU</name>
<dbReference type="Proteomes" id="UP000019260">
    <property type="component" value="Chromosome"/>
</dbReference>
<dbReference type="AlphaFoldDB" id="W0GQB4"/>
<gene>
    <name evidence="2" type="ORF">P344_05285</name>
</gene>
<dbReference type="EMBL" id="CP006720">
    <property type="protein sequence ID" value="AHI58379.1"/>
    <property type="molecule type" value="Genomic_DNA"/>
</dbReference>
<accession>W0GQB4</accession>